<dbReference type="PROSITE" id="PS50886">
    <property type="entry name" value="TRBD"/>
    <property type="match status" value="1"/>
</dbReference>
<dbReference type="PANTHER" id="PTHR11586:SF33">
    <property type="entry name" value="AMINOACYL TRNA SYNTHASE COMPLEX-INTERACTING MULTIFUNCTIONAL PROTEIN 1"/>
    <property type="match status" value="1"/>
</dbReference>
<dbReference type="FunFam" id="2.40.50.140:FF:000225">
    <property type="entry name" value="tyrosine--tRNA ligase, cytoplasmic"/>
    <property type="match status" value="1"/>
</dbReference>
<protein>
    <recommendedName>
        <fullName evidence="5">tRNA-binding domain-containing protein</fullName>
    </recommendedName>
</protein>
<feature type="domain" description="TRNA-binding" evidence="5">
    <location>
        <begin position="106"/>
        <end position="210"/>
    </location>
</feature>
<evidence type="ECO:0000256" key="1">
    <source>
        <dbReference type="ARBA" id="ARBA00022555"/>
    </source>
</evidence>
<dbReference type="InterPro" id="IPR012340">
    <property type="entry name" value="NA-bd_OB-fold"/>
</dbReference>
<keyword evidence="1 3" id="KW-0820">tRNA-binding</keyword>
<name>A0A7S0MFT5_9CRYP</name>
<dbReference type="Gene3D" id="2.40.50.140">
    <property type="entry name" value="Nucleic acid-binding proteins"/>
    <property type="match status" value="1"/>
</dbReference>
<feature type="compositionally biased region" description="Low complexity" evidence="4">
    <location>
        <begin position="88"/>
        <end position="102"/>
    </location>
</feature>
<dbReference type="InterPro" id="IPR002547">
    <property type="entry name" value="tRNA-bd_dom"/>
</dbReference>
<dbReference type="InterPro" id="IPR051270">
    <property type="entry name" value="Tyrosine-tRNA_ligase_regulator"/>
</dbReference>
<gene>
    <name evidence="6" type="ORF">CCUR1050_LOCUS17934</name>
</gene>
<proteinExistence type="predicted"/>
<dbReference type="CDD" id="cd02799">
    <property type="entry name" value="tRNA_bind_EMAP-II_like"/>
    <property type="match status" value="1"/>
</dbReference>
<dbReference type="AlphaFoldDB" id="A0A7S0MFT5"/>
<dbReference type="SUPFAM" id="SSF50249">
    <property type="entry name" value="Nucleic acid-binding proteins"/>
    <property type="match status" value="1"/>
</dbReference>
<evidence type="ECO:0000313" key="6">
    <source>
        <dbReference type="EMBL" id="CAD8640250.1"/>
    </source>
</evidence>
<evidence type="ECO:0000256" key="4">
    <source>
        <dbReference type="SAM" id="MobiDB-lite"/>
    </source>
</evidence>
<dbReference type="EMBL" id="HBEZ01032400">
    <property type="protein sequence ID" value="CAD8640250.1"/>
    <property type="molecule type" value="Transcribed_RNA"/>
</dbReference>
<dbReference type="GO" id="GO:0000049">
    <property type="term" value="F:tRNA binding"/>
    <property type="evidence" value="ECO:0007669"/>
    <property type="project" value="UniProtKB-UniRule"/>
</dbReference>
<sequence length="270" mass="28457">MSLLKTQKLLDSLILDLEKSLGLPSSKDAKDSGVKGSSAAAPAKNEPAAKEAANKKESEKKGDQVKKTEKKEDGAKSEKKADKKGEAKAAAPPAEAKAAAEADQAEFTKLELKVGVLTKTWAHPESEKLFCEEIDVGEAAPRSVASGLRAFYTLEQFCPGKKVVVVTNLKPAKMAGFESQGMVMAATTADHSQVKLLEPPADAKVGERVYLEGVSGEAYNPNQVQKKKVLPAVLADLKTDGSCVACWQGRPLLTSAGPIKAPGMADTPIS</sequence>
<dbReference type="Pfam" id="PF01588">
    <property type="entry name" value="tRNA_bind"/>
    <property type="match status" value="1"/>
</dbReference>
<feature type="compositionally biased region" description="Basic and acidic residues" evidence="4">
    <location>
        <begin position="47"/>
        <end position="87"/>
    </location>
</feature>
<reference evidence="6" key="1">
    <citation type="submission" date="2021-01" db="EMBL/GenBank/DDBJ databases">
        <authorList>
            <person name="Corre E."/>
            <person name="Pelletier E."/>
            <person name="Niang G."/>
            <person name="Scheremetjew M."/>
            <person name="Finn R."/>
            <person name="Kale V."/>
            <person name="Holt S."/>
            <person name="Cochrane G."/>
            <person name="Meng A."/>
            <person name="Brown T."/>
            <person name="Cohen L."/>
        </authorList>
    </citation>
    <scope>NUCLEOTIDE SEQUENCE</scope>
    <source>
        <strain evidence="6">CCAP979/52</strain>
    </source>
</reference>
<accession>A0A7S0MFT5</accession>
<dbReference type="PANTHER" id="PTHR11586">
    <property type="entry name" value="TRNA-AMINOACYLATION COFACTOR ARC1 FAMILY MEMBER"/>
    <property type="match status" value="1"/>
</dbReference>
<evidence type="ECO:0000259" key="5">
    <source>
        <dbReference type="PROSITE" id="PS50886"/>
    </source>
</evidence>
<feature type="region of interest" description="Disordered" evidence="4">
    <location>
        <begin position="20"/>
        <end position="102"/>
    </location>
</feature>
<evidence type="ECO:0000256" key="3">
    <source>
        <dbReference type="PROSITE-ProRule" id="PRU00209"/>
    </source>
</evidence>
<organism evidence="6">
    <name type="scientific">Cryptomonas curvata</name>
    <dbReference type="NCBI Taxonomy" id="233186"/>
    <lineage>
        <taxon>Eukaryota</taxon>
        <taxon>Cryptophyceae</taxon>
        <taxon>Cryptomonadales</taxon>
        <taxon>Cryptomonadaceae</taxon>
        <taxon>Cryptomonas</taxon>
    </lineage>
</organism>
<keyword evidence="2 3" id="KW-0694">RNA-binding</keyword>
<evidence type="ECO:0000256" key="2">
    <source>
        <dbReference type="ARBA" id="ARBA00022884"/>
    </source>
</evidence>